<dbReference type="InterPro" id="IPR002123">
    <property type="entry name" value="Plipid/glycerol_acylTrfase"/>
</dbReference>
<comment type="pathway">
    <text evidence="2">Phospholipid metabolism; CDP-diacylglycerol biosynthesis; CDP-diacylglycerol from sn-glycerol 3-phosphate: step 2/3.</text>
</comment>
<comment type="caution">
    <text evidence="13">The sequence shown here is derived from an EMBL/GenBank/DDBJ whole genome shotgun (WGS) entry which is preliminary data.</text>
</comment>
<dbReference type="EC" id="2.3.1.51" evidence="5 9"/>
<evidence type="ECO:0000256" key="1">
    <source>
        <dbReference type="ARBA" id="ARBA00001141"/>
    </source>
</evidence>
<evidence type="ECO:0000256" key="9">
    <source>
        <dbReference type="RuleBase" id="RU361267"/>
    </source>
</evidence>
<keyword evidence="11" id="KW-1133">Transmembrane helix</keyword>
<dbReference type="NCBIfam" id="TIGR00530">
    <property type="entry name" value="AGP_acyltrn"/>
    <property type="match status" value="1"/>
</dbReference>
<dbReference type="Proteomes" id="UP001499988">
    <property type="component" value="Unassembled WGS sequence"/>
</dbReference>
<evidence type="ECO:0000256" key="8">
    <source>
        <dbReference type="ARBA" id="ARBA00023315"/>
    </source>
</evidence>
<keyword evidence="9" id="KW-0444">Lipid biosynthesis</keyword>
<reference evidence="14" key="1">
    <citation type="journal article" date="2019" name="Int. J. Syst. Evol. Microbiol.">
        <title>The Global Catalogue of Microorganisms (GCM) 10K type strain sequencing project: providing services to taxonomists for standard genome sequencing and annotation.</title>
        <authorList>
            <consortium name="The Broad Institute Genomics Platform"/>
            <consortium name="The Broad Institute Genome Sequencing Center for Infectious Disease"/>
            <person name="Wu L."/>
            <person name="Ma J."/>
        </authorList>
    </citation>
    <scope>NUCLEOTIDE SEQUENCE [LARGE SCALE GENOMIC DNA]</scope>
    <source>
        <strain evidence="14">JCM 18401</strain>
    </source>
</reference>
<keyword evidence="14" id="KW-1185">Reference proteome</keyword>
<feature type="transmembrane region" description="Helical" evidence="11">
    <location>
        <begin position="7"/>
        <end position="30"/>
    </location>
</feature>
<evidence type="ECO:0000259" key="12">
    <source>
        <dbReference type="SMART" id="SM00563"/>
    </source>
</evidence>
<organism evidence="13 14">
    <name type="scientific">Ferrimonas pelagia</name>
    <dbReference type="NCBI Taxonomy" id="1177826"/>
    <lineage>
        <taxon>Bacteria</taxon>
        <taxon>Pseudomonadati</taxon>
        <taxon>Pseudomonadota</taxon>
        <taxon>Gammaproteobacteria</taxon>
        <taxon>Alteromonadales</taxon>
        <taxon>Ferrimonadaceae</taxon>
        <taxon>Ferrimonas</taxon>
    </lineage>
</organism>
<comment type="domain">
    <text evidence="9">The HXXXXD motif is essential for acyltransferase activity and may constitute the binding site for the phosphate moiety of the glycerol-3-phosphate.</text>
</comment>
<keyword evidence="11" id="KW-0812">Transmembrane</keyword>
<evidence type="ECO:0000256" key="11">
    <source>
        <dbReference type="SAM" id="Phobius"/>
    </source>
</evidence>
<evidence type="ECO:0000256" key="2">
    <source>
        <dbReference type="ARBA" id="ARBA00004728"/>
    </source>
</evidence>
<name>A0ABP9ENX2_9GAMM</name>
<keyword evidence="9" id="KW-1208">Phospholipid metabolism</keyword>
<evidence type="ECO:0000256" key="6">
    <source>
        <dbReference type="ARBA" id="ARBA00016139"/>
    </source>
</evidence>
<sequence length="242" mass="26466">MLKLLRALILVLLASGAFVVGVLMCVLRPFHRNNVHHVASWFGLANPLLGLKVINRGRENLLVDTPVVYVGNHQNSFDLVTQSTMVPPGTVSMGKKSLIWIPLFGQIYWLTGNILIDRGNRSKAISTIQGAAQKIRDKALSVWIFPEGTRSRGQGLLPFKTGAFHTAINAGVPIVPVVASCQAGLCMNKRDNGVVIVEALEPISTEGLGREDVRDLAQQVYDKMNQRLQELNAEAQQLSATH</sequence>
<dbReference type="SUPFAM" id="SSF69593">
    <property type="entry name" value="Glycerol-3-phosphate (1)-acyltransferase"/>
    <property type="match status" value="1"/>
</dbReference>
<dbReference type="RefSeq" id="WP_345334755.1">
    <property type="nucleotide sequence ID" value="NZ_BAABJZ010000022.1"/>
</dbReference>
<evidence type="ECO:0000256" key="4">
    <source>
        <dbReference type="ARBA" id="ARBA00008655"/>
    </source>
</evidence>
<keyword evidence="10" id="KW-0175">Coiled coil</keyword>
<comment type="pathway">
    <text evidence="3">Lipid metabolism.</text>
</comment>
<evidence type="ECO:0000313" key="13">
    <source>
        <dbReference type="EMBL" id="GAA4882046.1"/>
    </source>
</evidence>
<keyword evidence="9" id="KW-0443">Lipid metabolism</keyword>
<evidence type="ECO:0000313" key="14">
    <source>
        <dbReference type="Proteomes" id="UP001499988"/>
    </source>
</evidence>
<dbReference type="InterPro" id="IPR004552">
    <property type="entry name" value="AGP_acyltrans"/>
</dbReference>
<evidence type="ECO:0000256" key="3">
    <source>
        <dbReference type="ARBA" id="ARBA00005189"/>
    </source>
</evidence>
<keyword evidence="8 9" id="KW-0012">Acyltransferase</keyword>
<dbReference type="SMART" id="SM00563">
    <property type="entry name" value="PlsC"/>
    <property type="match status" value="1"/>
</dbReference>
<comment type="catalytic activity">
    <reaction evidence="1 9">
        <text>a 1-acyl-sn-glycero-3-phosphate + an acyl-CoA = a 1,2-diacyl-sn-glycero-3-phosphate + CoA</text>
        <dbReference type="Rhea" id="RHEA:19709"/>
        <dbReference type="ChEBI" id="CHEBI:57287"/>
        <dbReference type="ChEBI" id="CHEBI:57970"/>
        <dbReference type="ChEBI" id="CHEBI:58342"/>
        <dbReference type="ChEBI" id="CHEBI:58608"/>
        <dbReference type="EC" id="2.3.1.51"/>
    </reaction>
</comment>
<evidence type="ECO:0000256" key="5">
    <source>
        <dbReference type="ARBA" id="ARBA00013211"/>
    </source>
</evidence>
<protein>
    <recommendedName>
        <fullName evidence="6 9">1-acyl-sn-glycerol-3-phosphate acyltransferase</fullName>
        <ecNumber evidence="5 9">2.3.1.51</ecNumber>
    </recommendedName>
</protein>
<proteinExistence type="inferred from homology"/>
<evidence type="ECO:0000256" key="10">
    <source>
        <dbReference type="SAM" id="Coils"/>
    </source>
</evidence>
<evidence type="ECO:0000256" key="7">
    <source>
        <dbReference type="ARBA" id="ARBA00022679"/>
    </source>
</evidence>
<dbReference type="PANTHER" id="PTHR10434">
    <property type="entry name" value="1-ACYL-SN-GLYCEROL-3-PHOSPHATE ACYLTRANSFERASE"/>
    <property type="match status" value="1"/>
</dbReference>
<keyword evidence="7 9" id="KW-0808">Transferase</keyword>
<dbReference type="PANTHER" id="PTHR10434:SF11">
    <property type="entry name" value="1-ACYL-SN-GLYCEROL-3-PHOSPHATE ACYLTRANSFERASE"/>
    <property type="match status" value="1"/>
</dbReference>
<dbReference type="CDD" id="cd07989">
    <property type="entry name" value="LPLAT_AGPAT-like"/>
    <property type="match status" value="1"/>
</dbReference>
<dbReference type="Pfam" id="PF01553">
    <property type="entry name" value="Acyltransferase"/>
    <property type="match status" value="1"/>
</dbReference>
<keyword evidence="9" id="KW-0594">Phospholipid biosynthesis</keyword>
<dbReference type="EMBL" id="BAABJZ010000022">
    <property type="protein sequence ID" value="GAA4882046.1"/>
    <property type="molecule type" value="Genomic_DNA"/>
</dbReference>
<keyword evidence="11" id="KW-0472">Membrane</keyword>
<accession>A0ABP9ENX2</accession>
<feature type="coiled-coil region" evidence="10">
    <location>
        <begin position="214"/>
        <end position="241"/>
    </location>
</feature>
<feature type="domain" description="Phospholipid/glycerol acyltransferase" evidence="12">
    <location>
        <begin position="67"/>
        <end position="182"/>
    </location>
</feature>
<gene>
    <name evidence="13" type="ORF">GCM10023333_15250</name>
</gene>
<comment type="similarity">
    <text evidence="4 9">Belongs to the 1-acyl-sn-glycerol-3-phosphate acyltransferase family.</text>
</comment>